<dbReference type="GO" id="GO:0005634">
    <property type="term" value="C:nucleus"/>
    <property type="evidence" value="ECO:0007669"/>
    <property type="project" value="UniProtKB-SubCell"/>
</dbReference>
<dbReference type="Proteomes" id="UP000789405">
    <property type="component" value="Unassembled WGS sequence"/>
</dbReference>
<keyword evidence="7" id="KW-1185">Reference proteome</keyword>
<evidence type="ECO:0000256" key="5">
    <source>
        <dbReference type="ARBA" id="ARBA00023242"/>
    </source>
</evidence>
<comment type="subcellular location">
    <subcellularLocation>
        <location evidence="1">Nucleus</location>
    </subcellularLocation>
</comment>
<organism evidence="6 7">
    <name type="scientific">Dentiscutata erythropus</name>
    <dbReference type="NCBI Taxonomy" id="1348616"/>
    <lineage>
        <taxon>Eukaryota</taxon>
        <taxon>Fungi</taxon>
        <taxon>Fungi incertae sedis</taxon>
        <taxon>Mucoromycota</taxon>
        <taxon>Glomeromycotina</taxon>
        <taxon>Glomeromycetes</taxon>
        <taxon>Diversisporales</taxon>
        <taxon>Gigasporaceae</taxon>
        <taxon>Dentiscutata</taxon>
    </lineage>
</organism>
<proteinExistence type="predicted"/>
<protein>
    <submittedName>
        <fullName evidence="6">27055_t:CDS:1</fullName>
    </submittedName>
</protein>
<keyword evidence="5" id="KW-0539">Nucleus</keyword>
<evidence type="ECO:0000256" key="4">
    <source>
        <dbReference type="ARBA" id="ARBA00022833"/>
    </source>
</evidence>
<dbReference type="SUPFAM" id="SSF53098">
    <property type="entry name" value="Ribonuclease H-like"/>
    <property type="match status" value="1"/>
</dbReference>
<reference evidence="6" key="1">
    <citation type="submission" date="2021-06" db="EMBL/GenBank/DDBJ databases">
        <authorList>
            <person name="Kallberg Y."/>
            <person name="Tangrot J."/>
            <person name="Rosling A."/>
        </authorList>
    </citation>
    <scope>NUCLEOTIDE SEQUENCE</scope>
    <source>
        <strain evidence="6">MA453B</strain>
    </source>
</reference>
<evidence type="ECO:0000256" key="2">
    <source>
        <dbReference type="ARBA" id="ARBA00022723"/>
    </source>
</evidence>
<evidence type="ECO:0000256" key="3">
    <source>
        <dbReference type="ARBA" id="ARBA00022771"/>
    </source>
</evidence>
<comment type="caution">
    <text evidence="6">The sequence shown here is derived from an EMBL/GenBank/DDBJ whole genome shotgun (WGS) entry which is preliminary data.</text>
</comment>
<dbReference type="AlphaFoldDB" id="A0A9N9BDI9"/>
<dbReference type="InterPro" id="IPR052035">
    <property type="entry name" value="ZnF_BED_domain_contain"/>
</dbReference>
<evidence type="ECO:0000313" key="6">
    <source>
        <dbReference type="EMBL" id="CAG8564543.1"/>
    </source>
</evidence>
<dbReference type="OrthoDB" id="3251057at2759"/>
<dbReference type="EMBL" id="CAJVPY010002553">
    <property type="protein sequence ID" value="CAG8564543.1"/>
    <property type="molecule type" value="Genomic_DNA"/>
</dbReference>
<dbReference type="PANTHER" id="PTHR46481:SF10">
    <property type="entry name" value="ZINC FINGER BED DOMAIN-CONTAINING PROTEIN 39"/>
    <property type="match status" value="1"/>
</dbReference>
<keyword evidence="3" id="KW-0863">Zinc-finger</keyword>
<dbReference type="InterPro" id="IPR012337">
    <property type="entry name" value="RNaseH-like_sf"/>
</dbReference>
<evidence type="ECO:0000256" key="1">
    <source>
        <dbReference type="ARBA" id="ARBA00004123"/>
    </source>
</evidence>
<sequence length="277" mass="31726">MPHDPILTQNSNRPDNFEKAQKIENSDIEMHNSLSQYNEEDSSTINENILSLIRSNKQSFSYKTSTSSLDRHIQARYTELYNDFHQTTLNRYLRLTPYPHNIQEKKFRHILLDIFEIPFPHTGQAISNIILSLLDKYKLENKILTLTSNNASNIILASNLVKTMLANDFSNTLFQPVRCAAYIINLAVKEGLKSPFNTATEILSKSNYPTIADLRLIISNLSANSNNITQPLSTSKRLQFIYEYAGISMPIANSTSDKLTRYWETIALPEEISICDW</sequence>
<evidence type="ECO:0000313" key="7">
    <source>
        <dbReference type="Proteomes" id="UP000789405"/>
    </source>
</evidence>
<gene>
    <name evidence="6" type="ORF">DERYTH_LOCUS5903</name>
</gene>
<keyword evidence="2" id="KW-0479">Metal-binding</keyword>
<dbReference type="PANTHER" id="PTHR46481">
    <property type="entry name" value="ZINC FINGER BED DOMAIN-CONTAINING PROTEIN 4"/>
    <property type="match status" value="1"/>
</dbReference>
<dbReference type="GO" id="GO:0008270">
    <property type="term" value="F:zinc ion binding"/>
    <property type="evidence" value="ECO:0007669"/>
    <property type="project" value="UniProtKB-KW"/>
</dbReference>
<accession>A0A9N9BDI9</accession>
<name>A0A9N9BDI9_9GLOM</name>
<keyword evidence="4" id="KW-0862">Zinc</keyword>